<feature type="domain" description="M23ase beta-sheet core" evidence="8">
    <location>
        <begin position="299"/>
        <end position="392"/>
    </location>
</feature>
<protein>
    <submittedName>
        <fullName evidence="10">Peptidoglycan DD-metalloendopeptidase family protein</fullName>
    </submittedName>
</protein>
<accession>A0A552UWL8</accession>
<evidence type="ECO:0000256" key="1">
    <source>
        <dbReference type="ARBA" id="ARBA00001947"/>
    </source>
</evidence>
<keyword evidence="4" id="KW-0479">Metal-binding</keyword>
<keyword evidence="6" id="KW-0862">Zinc</keyword>
<evidence type="ECO:0000259" key="9">
    <source>
        <dbReference type="Pfam" id="PF19425"/>
    </source>
</evidence>
<dbReference type="GO" id="GO:0004222">
    <property type="term" value="F:metalloendopeptidase activity"/>
    <property type="evidence" value="ECO:0007669"/>
    <property type="project" value="TreeGrafter"/>
</dbReference>
<dbReference type="EMBL" id="VJVZ01000012">
    <property type="protein sequence ID" value="TRW22595.1"/>
    <property type="molecule type" value="Genomic_DNA"/>
</dbReference>
<reference evidence="10 11" key="1">
    <citation type="submission" date="2019-07" db="EMBL/GenBank/DDBJ databases">
        <title>Flavobacterium sp. nov., isolated from glacier ice.</title>
        <authorList>
            <person name="Liu Q."/>
            <person name="Xin Y.-H."/>
        </authorList>
    </citation>
    <scope>NUCLEOTIDE SEQUENCE [LARGE SCALE GENOMIC DNA]</scope>
    <source>
        <strain evidence="10 11">ZT4R6</strain>
    </source>
</reference>
<dbReference type="InterPro" id="IPR016047">
    <property type="entry name" value="M23ase_b-sheet_dom"/>
</dbReference>
<keyword evidence="5" id="KW-0378">Hydrolase</keyword>
<keyword evidence="7" id="KW-0482">Metalloprotease</keyword>
<gene>
    <name evidence="10" type="ORF">FMM05_17095</name>
</gene>
<dbReference type="Gene3D" id="3.10.450.350">
    <property type="match status" value="2"/>
</dbReference>
<evidence type="ECO:0000256" key="7">
    <source>
        <dbReference type="ARBA" id="ARBA00023049"/>
    </source>
</evidence>
<evidence type="ECO:0000256" key="2">
    <source>
        <dbReference type="ARBA" id="ARBA00004196"/>
    </source>
</evidence>
<organism evidence="10 11">
    <name type="scientific">Flavobacterium zepuense</name>
    <dbReference type="NCBI Taxonomy" id="2593302"/>
    <lineage>
        <taxon>Bacteria</taxon>
        <taxon>Pseudomonadati</taxon>
        <taxon>Bacteroidota</taxon>
        <taxon>Flavobacteriia</taxon>
        <taxon>Flavobacteriales</taxon>
        <taxon>Flavobacteriaceae</taxon>
        <taxon>Flavobacterium</taxon>
    </lineage>
</organism>
<comment type="subcellular location">
    <subcellularLocation>
        <location evidence="2">Cell envelope</location>
    </subcellularLocation>
</comment>
<dbReference type="GO" id="GO:0046872">
    <property type="term" value="F:metal ion binding"/>
    <property type="evidence" value="ECO:0007669"/>
    <property type="project" value="UniProtKB-KW"/>
</dbReference>
<dbReference type="SUPFAM" id="SSF51261">
    <property type="entry name" value="Duplicated hybrid motif"/>
    <property type="match status" value="1"/>
</dbReference>
<comment type="cofactor">
    <cofactor evidence="1">
        <name>Zn(2+)</name>
        <dbReference type="ChEBI" id="CHEBI:29105"/>
    </cofactor>
</comment>
<dbReference type="AlphaFoldDB" id="A0A552UWL8"/>
<dbReference type="Proteomes" id="UP000320643">
    <property type="component" value="Unassembled WGS sequence"/>
</dbReference>
<proteinExistence type="predicted"/>
<dbReference type="OrthoDB" id="9810477at2"/>
<evidence type="ECO:0000313" key="10">
    <source>
        <dbReference type="EMBL" id="TRW22595.1"/>
    </source>
</evidence>
<dbReference type="Pfam" id="PF01551">
    <property type="entry name" value="Peptidase_M23"/>
    <property type="match status" value="1"/>
</dbReference>
<dbReference type="Gene3D" id="2.70.70.10">
    <property type="entry name" value="Glucose Permease (Domain IIA)"/>
    <property type="match status" value="1"/>
</dbReference>
<keyword evidence="11" id="KW-1185">Reference proteome</keyword>
<feature type="domain" description="Csd3-like second N-terminal" evidence="9">
    <location>
        <begin position="164"/>
        <end position="287"/>
    </location>
</feature>
<sequence>MERGRIAHLGRKCITHNKHTNLKYSAFILFILLTLTACNKDKETPQAKPAAVKKEAIVKKFGYTLNDFKVVNDTIQKGDTFGALLGEEGYDAGQIHKITEQIKDTFDLRDIRVGRPFTMLKDKKAPNALKAFIYEPDNLSYYTIDLSDTIAHVKKTIKPITIKRRVIAAAIEGSLAETLGKAGASPAMVQELADIYAWSIDFFKIQKNDKFAVIVNERYISDTIYAGVESIEASFFEYKGKKIYAFPFKKDENSRKADYYDEEGKVLKSMFLKAPLKFSHITSRFSPKRFHPVQMRWKAHNGTDYAAPTGTPIMSTANGVVIQAGYTSGNGNYVKVKHNGQYTTQYLHMSKILVRKGQHVSQGETIGRVGSTGLATGPHVCYRFWKNGVQVDALKQRLPSSEPMNAKDKPRFLAYSTPLKKELDSIADKKFNTQ</sequence>
<dbReference type="PANTHER" id="PTHR21666:SF288">
    <property type="entry name" value="CELL DIVISION PROTEIN YTFB"/>
    <property type="match status" value="1"/>
</dbReference>
<dbReference type="Pfam" id="PF19425">
    <property type="entry name" value="Csd3_N2"/>
    <property type="match status" value="1"/>
</dbReference>
<dbReference type="GO" id="GO:0006508">
    <property type="term" value="P:proteolysis"/>
    <property type="evidence" value="ECO:0007669"/>
    <property type="project" value="UniProtKB-KW"/>
</dbReference>
<name>A0A552UWL8_9FLAO</name>
<evidence type="ECO:0000256" key="5">
    <source>
        <dbReference type="ARBA" id="ARBA00022801"/>
    </source>
</evidence>
<keyword evidence="3" id="KW-0645">Protease</keyword>
<evidence type="ECO:0000259" key="8">
    <source>
        <dbReference type="Pfam" id="PF01551"/>
    </source>
</evidence>
<evidence type="ECO:0000256" key="6">
    <source>
        <dbReference type="ARBA" id="ARBA00022833"/>
    </source>
</evidence>
<comment type="caution">
    <text evidence="10">The sequence shown here is derived from an EMBL/GenBank/DDBJ whole genome shotgun (WGS) entry which is preliminary data.</text>
</comment>
<dbReference type="GO" id="GO:0030313">
    <property type="term" value="C:cell envelope"/>
    <property type="evidence" value="ECO:0007669"/>
    <property type="project" value="UniProtKB-SubCell"/>
</dbReference>
<evidence type="ECO:0000313" key="11">
    <source>
        <dbReference type="Proteomes" id="UP000320643"/>
    </source>
</evidence>
<dbReference type="InterPro" id="IPR011055">
    <property type="entry name" value="Dup_hybrid_motif"/>
</dbReference>
<dbReference type="PANTHER" id="PTHR21666">
    <property type="entry name" value="PEPTIDASE-RELATED"/>
    <property type="match status" value="1"/>
</dbReference>
<dbReference type="InterPro" id="IPR050570">
    <property type="entry name" value="Cell_wall_metabolism_enzyme"/>
</dbReference>
<evidence type="ECO:0000256" key="3">
    <source>
        <dbReference type="ARBA" id="ARBA00022670"/>
    </source>
</evidence>
<evidence type="ECO:0000256" key="4">
    <source>
        <dbReference type="ARBA" id="ARBA00022723"/>
    </source>
</evidence>
<dbReference type="InterPro" id="IPR045834">
    <property type="entry name" value="Csd3_N2"/>
</dbReference>
<dbReference type="CDD" id="cd12797">
    <property type="entry name" value="M23_peptidase"/>
    <property type="match status" value="1"/>
</dbReference>